<evidence type="ECO:0000313" key="6">
    <source>
        <dbReference type="EMBL" id="KAK3034482.1"/>
    </source>
</evidence>
<dbReference type="Proteomes" id="UP001188597">
    <property type="component" value="Unassembled WGS sequence"/>
</dbReference>
<dbReference type="InterPro" id="IPR007811">
    <property type="entry name" value="RPC4"/>
</dbReference>
<accession>A0AA88WUP1</accession>
<dbReference type="GO" id="GO:0042797">
    <property type="term" value="P:tRNA transcription by RNA polymerase III"/>
    <property type="evidence" value="ECO:0007669"/>
    <property type="project" value="TreeGrafter"/>
</dbReference>
<evidence type="ECO:0000256" key="1">
    <source>
        <dbReference type="ARBA" id="ARBA00004123"/>
    </source>
</evidence>
<dbReference type="PANTHER" id="PTHR13408">
    <property type="entry name" value="DNA-DIRECTED RNA POLYMERASE III"/>
    <property type="match status" value="1"/>
</dbReference>
<evidence type="ECO:0000256" key="5">
    <source>
        <dbReference type="SAM" id="Phobius"/>
    </source>
</evidence>
<keyword evidence="5" id="KW-0812">Transmembrane</keyword>
<evidence type="ECO:0000313" key="7">
    <source>
        <dbReference type="Proteomes" id="UP001188597"/>
    </source>
</evidence>
<keyword evidence="5" id="KW-1133">Transmembrane helix</keyword>
<comment type="subcellular location">
    <subcellularLocation>
        <location evidence="1">Nucleus</location>
    </subcellularLocation>
</comment>
<dbReference type="GO" id="GO:0005666">
    <property type="term" value="C:RNA polymerase III complex"/>
    <property type="evidence" value="ECO:0007669"/>
    <property type="project" value="InterPro"/>
</dbReference>
<dbReference type="PANTHER" id="PTHR13408:SF0">
    <property type="entry name" value="DNA-DIRECTED RNA POLYMERASE III SUBUNIT RPC4"/>
    <property type="match status" value="1"/>
</dbReference>
<keyword evidence="5" id="KW-0472">Membrane</keyword>
<keyword evidence="4" id="KW-0539">Nucleus</keyword>
<sequence>MSISCYRDAYSGFILLFVIAVGGYKASGLREMKEYKEPWDYYTYYPVTLPLRRPYSGDPELLDEEEFGEASESMAHIEDSTNSAIELGLMEENLEPSMFFLQLPKLMPLMKKTAMEGQQMAGSLKPLKDAACGLDELPAGFMGKMLVYRSGAVKLKLGDTLYNVSMHHDRDNRKWYEHKLLDDKSLWEKPPLDAVISYKEVSNAVSHRIEIPGEVSNISKWMQVSAGMNCMFAQDVVAINREDKHCCIVGELNKRATITPDVDSILDDMSNL</sequence>
<proteinExistence type="predicted"/>
<keyword evidence="2" id="KW-0240">DNA-directed RNA polymerase</keyword>
<keyword evidence="7" id="KW-1185">Reference proteome</keyword>
<protein>
    <submittedName>
        <fullName evidence="6">Uncharacterized protein</fullName>
    </submittedName>
</protein>
<name>A0AA88WUP1_9ASTE</name>
<organism evidence="6 7">
    <name type="scientific">Escallonia herrerae</name>
    <dbReference type="NCBI Taxonomy" id="1293975"/>
    <lineage>
        <taxon>Eukaryota</taxon>
        <taxon>Viridiplantae</taxon>
        <taxon>Streptophyta</taxon>
        <taxon>Embryophyta</taxon>
        <taxon>Tracheophyta</taxon>
        <taxon>Spermatophyta</taxon>
        <taxon>Magnoliopsida</taxon>
        <taxon>eudicotyledons</taxon>
        <taxon>Gunneridae</taxon>
        <taxon>Pentapetalae</taxon>
        <taxon>asterids</taxon>
        <taxon>campanulids</taxon>
        <taxon>Escalloniales</taxon>
        <taxon>Escalloniaceae</taxon>
        <taxon>Escallonia</taxon>
    </lineage>
</organism>
<dbReference type="Pfam" id="PF05132">
    <property type="entry name" value="RNA_pol_Rpc4"/>
    <property type="match status" value="2"/>
</dbReference>
<reference evidence="6" key="1">
    <citation type="submission" date="2022-12" db="EMBL/GenBank/DDBJ databases">
        <title>Draft genome assemblies for two species of Escallonia (Escalloniales).</title>
        <authorList>
            <person name="Chanderbali A."/>
            <person name="Dervinis C."/>
            <person name="Anghel I."/>
            <person name="Soltis D."/>
            <person name="Soltis P."/>
            <person name="Zapata F."/>
        </authorList>
    </citation>
    <scope>NUCLEOTIDE SEQUENCE</scope>
    <source>
        <strain evidence="6">UCBG64.0493</strain>
        <tissue evidence="6">Leaf</tissue>
    </source>
</reference>
<evidence type="ECO:0000256" key="3">
    <source>
        <dbReference type="ARBA" id="ARBA00023163"/>
    </source>
</evidence>
<feature type="transmembrane region" description="Helical" evidence="5">
    <location>
        <begin position="6"/>
        <end position="24"/>
    </location>
</feature>
<dbReference type="AlphaFoldDB" id="A0AA88WUP1"/>
<evidence type="ECO:0000256" key="4">
    <source>
        <dbReference type="ARBA" id="ARBA00023242"/>
    </source>
</evidence>
<keyword evidence="3" id="KW-0804">Transcription</keyword>
<dbReference type="EMBL" id="JAVXUP010000198">
    <property type="protein sequence ID" value="KAK3034482.1"/>
    <property type="molecule type" value="Genomic_DNA"/>
</dbReference>
<comment type="caution">
    <text evidence="6">The sequence shown here is derived from an EMBL/GenBank/DDBJ whole genome shotgun (WGS) entry which is preliminary data.</text>
</comment>
<gene>
    <name evidence="6" type="ORF">RJ639_032471</name>
</gene>
<dbReference type="GO" id="GO:0003677">
    <property type="term" value="F:DNA binding"/>
    <property type="evidence" value="ECO:0007669"/>
    <property type="project" value="InterPro"/>
</dbReference>
<evidence type="ECO:0000256" key="2">
    <source>
        <dbReference type="ARBA" id="ARBA00022478"/>
    </source>
</evidence>